<gene>
    <name evidence="1" type="ORF">NQ176_g7346</name>
</gene>
<name>A0ACC1MZC5_9HYPO</name>
<comment type="caution">
    <text evidence="1">The sequence shown here is derived from an EMBL/GenBank/DDBJ whole genome shotgun (WGS) entry which is preliminary data.</text>
</comment>
<protein>
    <submittedName>
        <fullName evidence="1">Uncharacterized protein</fullName>
    </submittedName>
</protein>
<reference evidence="1" key="1">
    <citation type="submission" date="2022-08" db="EMBL/GenBank/DDBJ databases">
        <title>Genome Sequence of Lecanicillium fungicola.</title>
        <authorList>
            <person name="Buettner E."/>
        </authorList>
    </citation>
    <scope>NUCLEOTIDE SEQUENCE</scope>
    <source>
        <strain evidence="1">Babe33</strain>
    </source>
</reference>
<accession>A0ACC1MZC5</accession>
<dbReference type="EMBL" id="JANJQO010001214">
    <property type="protein sequence ID" value="KAJ2972103.1"/>
    <property type="molecule type" value="Genomic_DNA"/>
</dbReference>
<organism evidence="1 2">
    <name type="scientific">Zarea fungicola</name>
    <dbReference type="NCBI Taxonomy" id="93591"/>
    <lineage>
        <taxon>Eukaryota</taxon>
        <taxon>Fungi</taxon>
        <taxon>Dikarya</taxon>
        <taxon>Ascomycota</taxon>
        <taxon>Pezizomycotina</taxon>
        <taxon>Sordariomycetes</taxon>
        <taxon>Hypocreomycetidae</taxon>
        <taxon>Hypocreales</taxon>
        <taxon>Cordycipitaceae</taxon>
        <taxon>Zarea</taxon>
    </lineage>
</organism>
<evidence type="ECO:0000313" key="2">
    <source>
        <dbReference type="Proteomes" id="UP001143910"/>
    </source>
</evidence>
<proteinExistence type="predicted"/>
<evidence type="ECO:0000313" key="1">
    <source>
        <dbReference type="EMBL" id="KAJ2972103.1"/>
    </source>
</evidence>
<keyword evidence="2" id="KW-1185">Reference proteome</keyword>
<dbReference type="Proteomes" id="UP001143910">
    <property type="component" value="Unassembled WGS sequence"/>
</dbReference>
<sequence>MDSYKGRATPQPRLKRHWYMTIGVAFLVCFLILKSPQRLRMSTGLRHTLKELDHQSSADSAEAFDWESISPSRELQYVPCHNNYMCARLLLPIDWDAPESQRWSKTVAIALIKLPANVSDITDARHRGDLFVNPGGPGASGVDFALRRGKYLSGIVNSESAVFDIVGFDPRGVVHSTPRFSCFRPGNVQGRGIFSFVERTGSWSEDALPATWARSAAFAQMCDPGNDISEEATLKSFMSTASVARDLVGMIEASGRLRDAQLRRILKAREMNGNPLIEAARVEELAHHPGMEKLQYWGFSYGTMIGGYFASMFPDKVKRIVLDGSSHLLDYSSGRWMQFLVNSDKTWKSLFQACFAAGEAKCPIFDSQGPEAMEAAALATLAALKANPIPIWTHGMLYPEVLSDKTVIEYMFTANYNAYLKFPVLAQAMHALRNRHNLTVADISVFLPEQAIRCSDKDCTSRDCAEEDGSWYHEANVAVSCSDSDASLHNRTFADFARWARNLRNQSALFGSYFAADSTMACHAWPMRPKFRFDGPFGGNTSHPILFVGNTLDPVSPAENAVAMSQLFNGSVVLMTNAPGHCSPSVPSLCTAKRIGRYLHSGELPKPGTLCEPDYQVFEEPSQLQFGADGAEREIFVPFSVREAGKR</sequence>